<protein>
    <submittedName>
        <fullName evidence="1">Uncharacterized protein</fullName>
    </submittedName>
</protein>
<name>A0A3M7P3Z2_BRAPC</name>
<dbReference type="AlphaFoldDB" id="A0A3M7P3Z2"/>
<gene>
    <name evidence="1" type="ORF">BpHYR1_025781</name>
</gene>
<dbReference type="EMBL" id="REGN01013588">
    <property type="protein sequence ID" value="RMZ93733.1"/>
    <property type="molecule type" value="Genomic_DNA"/>
</dbReference>
<sequence length="95" mass="10113">MAAVVILMSTHAVNCVHVRTATVANTASLKLTVNAIMEVCADKVRLAHTVHVQLVTLANIVKYVWIIVSAIMEAHVLKADAGVPMALLVSDAKNL</sequence>
<keyword evidence="2" id="KW-1185">Reference proteome</keyword>
<organism evidence="1 2">
    <name type="scientific">Brachionus plicatilis</name>
    <name type="common">Marine rotifer</name>
    <name type="synonym">Brachionus muelleri</name>
    <dbReference type="NCBI Taxonomy" id="10195"/>
    <lineage>
        <taxon>Eukaryota</taxon>
        <taxon>Metazoa</taxon>
        <taxon>Spiralia</taxon>
        <taxon>Gnathifera</taxon>
        <taxon>Rotifera</taxon>
        <taxon>Eurotatoria</taxon>
        <taxon>Monogononta</taxon>
        <taxon>Pseudotrocha</taxon>
        <taxon>Ploima</taxon>
        <taxon>Brachionidae</taxon>
        <taxon>Brachionus</taxon>
    </lineage>
</organism>
<evidence type="ECO:0000313" key="1">
    <source>
        <dbReference type="EMBL" id="RMZ93733.1"/>
    </source>
</evidence>
<comment type="caution">
    <text evidence="1">The sequence shown here is derived from an EMBL/GenBank/DDBJ whole genome shotgun (WGS) entry which is preliminary data.</text>
</comment>
<accession>A0A3M7P3Z2</accession>
<proteinExistence type="predicted"/>
<evidence type="ECO:0000313" key="2">
    <source>
        <dbReference type="Proteomes" id="UP000276133"/>
    </source>
</evidence>
<reference evidence="1 2" key="1">
    <citation type="journal article" date="2018" name="Sci. Rep.">
        <title>Genomic signatures of local adaptation to the degree of environmental predictability in rotifers.</title>
        <authorList>
            <person name="Franch-Gras L."/>
            <person name="Hahn C."/>
            <person name="Garcia-Roger E.M."/>
            <person name="Carmona M.J."/>
            <person name="Serra M."/>
            <person name="Gomez A."/>
        </authorList>
    </citation>
    <scope>NUCLEOTIDE SEQUENCE [LARGE SCALE GENOMIC DNA]</scope>
    <source>
        <strain evidence="1">HYR1</strain>
    </source>
</reference>
<dbReference type="Proteomes" id="UP000276133">
    <property type="component" value="Unassembled WGS sequence"/>
</dbReference>